<reference evidence="1" key="2">
    <citation type="journal article" date="2014" name="Genome Biol. Evol.">
        <title>Settling down: the genome of Serratia symbiotica from the aphid Cinara tujafilina zooms in on the process of accommodation to a cooperative intracellular life.</title>
        <authorList>
            <person name="Manzano-Marin A."/>
            <person name="Latorre A."/>
        </authorList>
    </citation>
    <scope>NUCLEOTIDE SEQUENCE</scope>
    <source>
        <strain evidence="1">SCt-VLC</strain>
    </source>
</reference>
<accession>A0A068R9K7</accession>
<dbReference type="AlphaFoldDB" id="A0A068R9K7"/>
<gene>
    <name evidence="1" type="ORF">SCTVLC_0148</name>
</gene>
<sequence>MRHLKFAAVLRLTYRSLTIYQTICVGTPQDDIPSLLGQKNIKS</sequence>
<name>A0A068R9K7_9GAMM</name>
<dbReference type="EMBL" id="FR904230">
    <property type="protein sequence ID" value="CDG46926.1"/>
    <property type="molecule type" value="Genomic_DNA"/>
</dbReference>
<proteinExistence type="predicted"/>
<reference evidence="1" key="1">
    <citation type="submission" date="2013-06" db="EMBL/GenBank/DDBJ databases">
        <authorList>
            <person name="Mazano-Marin A."/>
        </authorList>
    </citation>
    <scope>NUCLEOTIDE SEQUENCE</scope>
    <source>
        <strain evidence="1">SCt-VLC</strain>
    </source>
</reference>
<protein>
    <submittedName>
        <fullName evidence="1">Uncharacterized protein</fullName>
    </submittedName>
</protein>
<organism evidence="1">
    <name type="scientific">Serratia symbiotica SCt-VLC</name>
    <dbReference type="NCBI Taxonomy" id="1347341"/>
    <lineage>
        <taxon>Bacteria</taxon>
        <taxon>Pseudomonadati</taxon>
        <taxon>Pseudomonadota</taxon>
        <taxon>Gammaproteobacteria</taxon>
        <taxon>Enterobacterales</taxon>
        <taxon>Yersiniaceae</taxon>
        <taxon>Serratia</taxon>
        <taxon>Serratia symbiotica</taxon>
    </lineage>
</organism>
<evidence type="ECO:0000313" key="1">
    <source>
        <dbReference type="EMBL" id="CDG46926.1"/>
    </source>
</evidence>